<dbReference type="InterPro" id="IPR016167">
    <property type="entry name" value="FAD-bd_PCMH_sub1"/>
</dbReference>
<dbReference type="Pfam" id="PF01565">
    <property type="entry name" value="FAD_binding_4"/>
    <property type="match status" value="1"/>
</dbReference>
<dbReference type="Gene3D" id="3.40.462.10">
    <property type="entry name" value="FAD-linked oxidases, C-terminal domain"/>
    <property type="match status" value="1"/>
</dbReference>
<dbReference type="InterPro" id="IPR016170">
    <property type="entry name" value="Cytok_DH_C_sf"/>
</dbReference>
<dbReference type="Gene3D" id="3.30.43.10">
    <property type="entry name" value="Uridine Diphospho-n-acetylenolpyruvylglucosamine Reductase, domain 2"/>
    <property type="match status" value="1"/>
</dbReference>
<keyword evidence="4" id="KW-0560">Oxidoreductase</keyword>
<dbReference type="GO" id="GO:0004458">
    <property type="term" value="F:D-lactate dehydrogenase (cytochrome) activity"/>
    <property type="evidence" value="ECO:0007669"/>
    <property type="project" value="TreeGrafter"/>
</dbReference>
<reference evidence="6 7" key="1">
    <citation type="submission" date="2014-04" db="EMBL/GenBank/DDBJ databases">
        <title>Genome assembly of Hyalangium minutum DSM 14724.</title>
        <authorList>
            <person name="Sharma G."/>
            <person name="Subramanian S."/>
        </authorList>
    </citation>
    <scope>NUCLEOTIDE SEQUENCE [LARGE SCALE GENOMIC DNA]</scope>
    <source>
        <strain evidence="6 7">DSM 14724</strain>
    </source>
</reference>
<dbReference type="Gene3D" id="1.10.45.10">
    <property type="entry name" value="Vanillyl-alcohol Oxidase, Chain A, domain 4"/>
    <property type="match status" value="1"/>
</dbReference>
<evidence type="ECO:0000313" key="6">
    <source>
        <dbReference type="EMBL" id="KFE64944.1"/>
    </source>
</evidence>
<dbReference type="SUPFAM" id="SSF56176">
    <property type="entry name" value="FAD-binding/transporter-associated domain-like"/>
    <property type="match status" value="1"/>
</dbReference>
<dbReference type="InterPro" id="IPR016164">
    <property type="entry name" value="FAD-linked_Oxase-like_C"/>
</dbReference>
<dbReference type="SUPFAM" id="SSF55103">
    <property type="entry name" value="FAD-linked oxidases, C-terminal domain"/>
    <property type="match status" value="1"/>
</dbReference>
<dbReference type="InterPro" id="IPR016166">
    <property type="entry name" value="FAD-bd_PCMH"/>
</dbReference>
<gene>
    <name evidence="6" type="ORF">DB31_1962</name>
</gene>
<dbReference type="GO" id="GO:1903457">
    <property type="term" value="P:lactate catabolic process"/>
    <property type="evidence" value="ECO:0007669"/>
    <property type="project" value="TreeGrafter"/>
</dbReference>
<dbReference type="Pfam" id="PF02913">
    <property type="entry name" value="FAD-oxidase_C"/>
    <property type="match status" value="1"/>
</dbReference>
<feature type="domain" description="FAD-binding PCMH-type" evidence="5">
    <location>
        <begin position="39"/>
        <end position="227"/>
    </location>
</feature>
<dbReference type="InterPro" id="IPR036318">
    <property type="entry name" value="FAD-bd_PCMH-like_sf"/>
</dbReference>
<protein>
    <submittedName>
        <fullName evidence="6">4-cresol dehydrogenase [hydroxylating] flavoprotein subunit protein</fullName>
    </submittedName>
</protein>
<evidence type="ECO:0000313" key="7">
    <source>
        <dbReference type="Proteomes" id="UP000028725"/>
    </source>
</evidence>
<dbReference type="PATRIC" id="fig|394096.3.peg.6298"/>
<dbReference type="PROSITE" id="PS51387">
    <property type="entry name" value="FAD_PCMH"/>
    <property type="match status" value="1"/>
</dbReference>
<comment type="caution">
    <text evidence="6">The sequence shown here is derived from an EMBL/GenBank/DDBJ whole genome shotgun (WGS) entry which is preliminary data.</text>
</comment>
<dbReference type="RefSeq" id="WP_044193939.1">
    <property type="nucleotide sequence ID" value="NZ_JMCB01000013.1"/>
</dbReference>
<dbReference type="InterPro" id="IPR016169">
    <property type="entry name" value="FAD-bd_PCMH_sub2"/>
</dbReference>
<dbReference type="EMBL" id="JMCB01000013">
    <property type="protein sequence ID" value="KFE64944.1"/>
    <property type="molecule type" value="Genomic_DNA"/>
</dbReference>
<dbReference type="InterPro" id="IPR006094">
    <property type="entry name" value="Oxid_FAD_bind_N"/>
</dbReference>
<evidence type="ECO:0000256" key="2">
    <source>
        <dbReference type="ARBA" id="ARBA00022630"/>
    </source>
</evidence>
<evidence type="ECO:0000256" key="3">
    <source>
        <dbReference type="ARBA" id="ARBA00022827"/>
    </source>
</evidence>
<keyword evidence="7" id="KW-1185">Reference proteome</keyword>
<proteinExistence type="predicted"/>
<dbReference type="InterPro" id="IPR004113">
    <property type="entry name" value="FAD-bd_oxidored_4_C"/>
</dbReference>
<evidence type="ECO:0000256" key="4">
    <source>
        <dbReference type="ARBA" id="ARBA00023002"/>
    </source>
</evidence>
<dbReference type="PANTHER" id="PTHR11748:SF114">
    <property type="entry name" value="ARYL-ALCOHOL OXIDASE VANILLYL-ALCOHOL OXIDASE (AFU_ORTHOLOGUE AFUA_3G09500)-RELATED"/>
    <property type="match status" value="1"/>
</dbReference>
<sequence length="502" mass="55067">MAPSFEPFFAAVREHLGPESVDTTPETVARYGANLLPGGDLPPSGVVYPASAEHVQAVVRLANTHGVTLWPSSTGENRGLGFKSPVRPGQVVVDLGRRMNRIVEIDETLAYAVVEPGVTYAQLYAELGRRGHKLMMDTTSGPPDGGILGNTLDKGAGYTPYFDHFGMSCGYEVVLPTGELLRTSDGGLPGSKTQHLSKYGYGPFLDGLFVQSNLGIVTRMGVWLMPRPPVIRSFFFSFPDDEDLGDIIELVRPLKMNNVVPTLIKVTSDVYAFGTEESYPFEKTAGKTPLPFEVRKELREKYGLGSWLVSGAFYGPSEEAVQPLIERMQAHFMKSGKARYISHAEAEQSRVLKIHISTFSGQPTADEQGLLWWRPGGGATWFLPATPMVGKIASEHQALSRRILSEHGFELAVEYVCGPRMSRALHILLYNRQEAEERQRAARCFLALLKAYAEAGIMVSRAPLDVQQEVMGLLETTPEVLSRLKRALDPAGILAPGKYGIE</sequence>
<dbReference type="AlphaFoldDB" id="A0A085WB81"/>
<comment type="cofactor">
    <cofactor evidence="1">
        <name>FAD</name>
        <dbReference type="ChEBI" id="CHEBI:57692"/>
    </cofactor>
</comment>
<keyword evidence="2" id="KW-0285">Flavoprotein</keyword>
<evidence type="ECO:0000259" key="5">
    <source>
        <dbReference type="PROSITE" id="PS51387"/>
    </source>
</evidence>
<evidence type="ECO:0000256" key="1">
    <source>
        <dbReference type="ARBA" id="ARBA00001974"/>
    </source>
</evidence>
<dbReference type="InterPro" id="IPR016171">
    <property type="entry name" value="Vanillyl_alc_oxidase_C-sub2"/>
</dbReference>
<dbReference type="Proteomes" id="UP000028725">
    <property type="component" value="Unassembled WGS sequence"/>
</dbReference>
<dbReference type="STRING" id="394096.DB31_1962"/>
<name>A0A085WB81_9BACT</name>
<dbReference type="Gene3D" id="3.30.465.10">
    <property type="match status" value="1"/>
</dbReference>
<organism evidence="6 7">
    <name type="scientific">Hyalangium minutum</name>
    <dbReference type="NCBI Taxonomy" id="394096"/>
    <lineage>
        <taxon>Bacteria</taxon>
        <taxon>Pseudomonadati</taxon>
        <taxon>Myxococcota</taxon>
        <taxon>Myxococcia</taxon>
        <taxon>Myxococcales</taxon>
        <taxon>Cystobacterineae</taxon>
        <taxon>Archangiaceae</taxon>
        <taxon>Hyalangium</taxon>
    </lineage>
</organism>
<dbReference type="OrthoDB" id="9811557at2"/>
<keyword evidence="3" id="KW-0274">FAD</keyword>
<dbReference type="GO" id="GO:0008720">
    <property type="term" value="F:D-lactate dehydrogenase (NAD+) activity"/>
    <property type="evidence" value="ECO:0007669"/>
    <property type="project" value="TreeGrafter"/>
</dbReference>
<dbReference type="GO" id="GO:0071949">
    <property type="term" value="F:FAD binding"/>
    <property type="evidence" value="ECO:0007669"/>
    <property type="project" value="InterPro"/>
</dbReference>
<accession>A0A085WB81</accession>
<dbReference type="PANTHER" id="PTHR11748">
    <property type="entry name" value="D-LACTATE DEHYDROGENASE"/>
    <property type="match status" value="1"/>
</dbReference>